<dbReference type="InterPro" id="IPR023270">
    <property type="entry name" value="RCMT_NCL1"/>
</dbReference>
<protein>
    <submittedName>
        <fullName evidence="12">S-adenosyl-L-methionine-dependent methyltransferase</fullName>
    </submittedName>
</protein>
<dbReference type="GO" id="GO:0008168">
    <property type="term" value="F:methyltransferase activity"/>
    <property type="evidence" value="ECO:0007669"/>
    <property type="project" value="UniProtKB-KW"/>
</dbReference>
<dbReference type="Pfam" id="PF25376">
    <property type="entry name" value="Pre-PUA_NSUN2"/>
    <property type="match status" value="1"/>
</dbReference>
<feature type="compositionally biased region" description="Basic residues" evidence="10">
    <location>
        <begin position="1"/>
        <end position="12"/>
    </location>
</feature>
<feature type="binding site" evidence="9">
    <location>
        <position position="225"/>
    </location>
    <ligand>
        <name>S-adenosyl-L-methionine</name>
        <dbReference type="ChEBI" id="CHEBI:59789"/>
    </ligand>
</feature>
<dbReference type="Pfam" id="PF25378">
    <property type="entry name" value="PUA_NSUN2"/>
    <property type="match status" value="1"/>
</dbReference>
<dbReference type="InterPro" id="IPR049560">
    <property type="entry name" value="MeTrfase_RsmB-F_NOP2_cat"/>
</dbReference>
<organism evidence="12 13">
    <name type="scientific">Myxozyma melibiosi</name>
    <dbReference type="NCBI Taxonomy" id="54550"/>
    <lineage>
        <taxon>Eukaryota</taxon>
        <taxon>Fungi</taxon>
        <taxon>Dikarya</taxon>
        <taxon>Ascomycota</taxon>
        <taxon>Saccharomycotina</taxon>
        <taxon>Lipomycetes</taxon>
        <taxon>Lipomycetales</taxon>
        <taxon>Lipomycetaceae</taxon>
        <taxon>Myxozyma</taxon>
    </lineage>
</organism>
<dbReference type="PRINTS" id="PR02011">
    <property type="entry name" value="RCMTNCL1"/>
</dbReference>
<comment type="similarity">
    <text evidence="9">Belongs to the class I-like SAM-binding methyltransferase superfamily. RsmB/NOP family.</text>
</comment>
<dbReference type="Pfam" id="PF01189">
    <property type="entry name" value="Methyltr_RsmB-F"/>
    <property type="match status" value="1"/>
</dbReference>
<dbReference type="InterPro" id="IPR029063">
    <property type="entry name" value="SAM-dependent_MTases_sf"/>
</dbReference>
<evidence type="ECO:0000256" key="8">
    <source>
        <dbReference type="ARBA" id="ARBA00023242"/>
    </source>
</evidence>
<dbReference type="SUPFAM" id="SSF53335">
    <property type="entry name" value="S-adenosyl-L-methionine-dependent methyltransferases"/>
    <property type="match status" value="1"/>
</dbReference>
<feature type="domain" description="SAM-dependent MTase RsmB/NOP-type" evidence="11">
    <location>
        <begin position="51"/>
        <end position="409"/>
    </location>
</feature>
<dbReference type="PANTHER" id="PTHR22808">
    <property type="entry name" value="NCL1 YEAST -RELATED NOL1/NOP2/FMU SUN DOMAIN-CONTAINING"/>
    <property type="match status" value="1"/>
</dbReference>
<keyword evidence="6" id="KW-0819">tRNA processing</keyword>
<evidence type="ECO:0000256" key="5">
    <source>
        <dbReference type="ARBA" id="ARBA00022691"/>
    </source>
</evidence>
<comment type="subcellular location">
    <subcellularLocation>
        <location evidence="1">Nucleus</location>
    </subcellularLocation>
</comment>
<feature type="region of interest" description="Disordered" evidence="10">
    <location>
        <begin position="694"/>
        <end position="735"/>
    </location>
</feature>
<feature type="region of interest" description="Disordered" evidence="10">
    <location>
        <begin position="423"/>
        <end position="467"/>
    </location>
</feature>
<dbReference type="InterPro" id="IPR057285">
    <property type="entry name" value="Pre-PUA_NSUN2"/>
</dbReference>
<dbReference type="InterPro" id="IPR023267">
    <property type="entry name" value="RCMT"/>
</dbReference>
<dbReference type="InterPro" id="IPR001678">
    <property type="entry name" value="MeTrfase_RsmB-F_NOP2_dom"/>
</dbReference>
<keyword evidence="13" id="KW-1185">Reference proteome</keyword>
<evidence type="ECO:0000256" key="9">
    <source>
        <dbReference type="PROSITE-ProRule" id="PRU01023"/>
    </source>
</evidence>
<evidence type="ECO:0000256" key="4">
    <source>
        <dbReference type="ARBA" id="ARBA00022679"/>
    </source>
</evidence>
<evidence type="ECO:0000256" key="1">
    <source>
        <dbReference type="ARBA" id="ARBA00004123"/>
    </source>
</evidence>
<feature type="binding site" evidence="9">
    <location>
        <begin position="170"/>
        <end position="176"/>
    </location>
    <ligand>
        <name>S-adenosyl-L-methionine</name>
        <dbReference type="ChEBI" id="CHEBI:59789"/>
    </ligand>
</feature>
<keyword evidence="7 9" id="KW-0694">RNA-binding</keyword>
<feature type="region of interest" description="Disordered" evidence="10">
    <location>
        <begin position="1"/>
        <end position="20"/>
    </location>
</feature>
<accession>A0ABR1FDT4</accession>
<dbReference type="GeneID" id="90036470"/>
<feature type="compositionally biased region" description="Acidic residues" evidence="10">
    <location>
        <begin position="711"/>
        <end position="728"/>
    </location>
</feature>
<evidence type="ECO:0000256" key="7">
    <source>
        <dbReference type="ARBA" id="ARBA00022884"/>
    </source>
</evidence>
<comment type="caution">
    <text evidence="12">The sequence shown here is derived from an EMBL/GenBank/DDBJ whole genome shotgun (WGS) entry which is preliminary data.</text>
</comment>
<keyword evidence="4 9" id="KW-0808">Transferase</keyword>
<name>A0ABR1FDT4_9ASCO</name>
<dbReference type="PRINTS" id="PR02008">
    <property type="entry name" value="RCMTFAMILY"/>
</dbReference>
<dbReference type="EMBL" id="JBBJBU010000001">
    <property type="protein sequence ID" value="KAK7208016.1"/>
    <property type="molecule type" value="Genomic_DNA"/>
</dbReference>
<evidence type="ECO:0000259" key="11">
    <source>
        <dbReference type="PROSITE" id="PS51686"/>
    </source>
</evidence>
<evidence type="ECO:0000256" key="2">
    <source>
        <dbReference type="ARBA" id="ARBA00022555"/>
    </source>
</evidence>
<evidence type="ECO:0000256" key="3">
    <source>
        <dbReference type="ARBA" id="ARBA00022603"/>
    </source>
</evidence>
<dbReference type="RefSeq" id="XP_064771049.1">
    <property type="nucleotide sequence ID" value="XM_064910958.1"/>
</dbReference>
<evidence type="ECO:0000313" key="13">
    <source>
        <dbReference type="Proteomes" id="UP001498771"/>
    </source>
</evidence>
<feature type="compositionally biased region" description="Basic and acidic residues" evidence="10">
    <location>
        <begin position="697"/>
        <end position="710"/>
    </location>
</feature>
<keyword evidence="5 9" id="KW-0949">S-adenosyl-L-methionine</keyword>
<evidence type="ECO:0000256" key="10">
    <source>
        <dbReference type="SAM" id="MobiDB-lite"/>
    </source>
</evidence>
<evidence type="ECO:0000256" key="6">
    <source>
        <dbReference type="ARBA" id="ARBA00022694"/>
    </source>
</evidence>
<reference evidence="12 13" key="1">
    <citation type="submission" date="2024-03" db="EMBL/GenBank/DDBJ databases">
        <title>Genome-scale model development and genomic sequencing of the oleaginous clade Lipomyces.</title>
        <authorList>
            <consortium name="Lawrence Berkeley National Laboratory"/>
            <person name="Czajka J.J."/>
            <person name="Han Y."/>
            <person name="Kim J."/>
            <person name="Mondo S.J."/>
            <person name="Hofstad B.A."/>
            <person name="Robles A."/>
            <person name="Haridas S."/>
            <person name="Riley R."/>
            <person name="LaButti K."/>
            <person name="Pangilinan J."/>
            <person name="Andreopoulos W."/>
            <person name="Lipzen A."/>
            <person name="Yan J."/>
            <person name="Wang M."/>
            <person name="Ng V."/>
            <person name="Grigoriev I.V."/>
            <person name="Spatafora J.W."/>
            <person name="Magnuson J.K."/>
            <person name="Baker S.E."/>
            <person name="Pomraning K.R."/>
        </authorList>
    </citation>
    <scope>NUCLEOTIDE SEQUENCE [LARGE SCALE GENOMIC DNA]</scope>
    <source>
        <strain evidence="12 13">Phaff 52-87</strain>
    </source>
</reference>
<dbReference type="Proteomes" id="UP001498771">
    <property type="component" value="Unassembled WGS sequence"/>
</dbReference>
<dbReference type="GO" id="GO:0032259">
    <property type="term" value="P:methylation"/>
    <property type="evidence" value="ECO:0007669"/>
    <property type="project" value="UniProtKB-KW"/>
</dbReference>
<dbReference type="PANTHER" id="PTHR22808:SF1">
    <property type="entry name" value="RNA CYTOSINE-C(5)-METHYLTRANSFERASE NSUN2-RELATED"/>
    <property type="match status" value="1"/>
</dbReference>
<feature type="active site" description="Nucleophile" evidence="9">
    <location>
        <position position="310"/>
    </location>
</feature>
<dbReference type="Gene3D" id="3.40.50.150">
    <property type="entry name" value="Vaccinia Virus protein VP39"/>
    <property type="match status" value="1"/>
</dbReference>
<keyword evidence="3 9" id="KW-0489">Methyltransferase</keyword>
<evidence type="ECO:0000313" key="12">
    <source>
        <dbReference type="EMBL" id="KAK7208016.1"/>
    </source>
</evidence>
<sequence>MGRRGRRDKPKRGRDTAGWEDGYKEIAKENERFVEYYKGQGIVPEEEWDEFFTACKAPLPVTFRITGTSEHDPTKIRDALLNEYIPYLKGIVWDGEEVQPPSPLPFYPDELAWQIRVGKTVIRKSAPFSRFQKFLVSETEVGNISRQEAVSMIPPLLLDVKPEHTVIDMCAAPGSKTAQIIEALHAVPEPTGLVVANDKDYKRAHMLIHQVKRLNSPNLVIVSHDAKLFPRIAISETHEASGRVIPTYLKYDRVLCDVPCSGDGTMRKNINVWRDWNTGNGAGLHNTQYEILVRGLHHLKVGGKLVYSTCSLNPIENEAVVARALRDWKGCAKLVDCSNELPQLIRRPGMTDWKVMGKDKEWATAPTSRISEHFFPKDDLKELGIEHCMRVYPHLQDTGGFFITVFEKTAEYTDAAVKAKRKAEEELSSADAKKQAVETTTEASESPAPVAVAEETTTEAEITEVEAPAAPVAPVVAAKSSEDATPKKVRLPRDANEEPFKFLDPDHPALEEVYKFYTISADFPRESLLVRNASGDPMRSIYYVHPNVRPVITLNEKRLKLLHAGVKVFTIQKTLEGVCPWRVQSDGLFLLYRHIAEQENGRKCRTVVASKEFLFLLCEHIFHRIELIKDENVRTQIEGISEGCMFLEVDLEDGRKPVIYPMWRGKMSTNLMLAKQDTQELMLRVFKVHPEAPAAETAEKAEASEKVAEDVKEEAEVATEVAAEEAAEEPAVATE</sequence>
<dbReference type="InterPro" id="IPR057286">
    <property type="entry name" value="PUA_NSUN2"/>
</dbReference>
<feature type="binding site" evidence="9">
    <location>
        <position position="257"/>
    </location>
    <ligand>
        <name>S-adenosyl-L-methionine</name>
        <dbReference type="ChEBI" id="CHEBI:59789"/>
    </ligand>
</feature>
<dbReference type="PROSITE" id="PS51686">
    <property type="entry name" value="SAM_MT_RSMB_NOP"/>
    <property type="match status" value="1"/>
</dbReference>
<keyword evidence="2" id="KW-0820">tRNA-binding</keyword>
<gene>
    <name evidence="12" type="ORF">BZA70DRAFT_265335</name>
</gene>
<proteinExistence type="inferred from homology"/>
<keyword evidence="8" id="KW-0539">Nucleus</keyword>
<feature type="binding site" evidence="9">
    <location>
        <position position="198"/>
    </location>
    <ligand>
        <name>S-adenosyl-L-methionine</name>
        <dbReference type="ChEBI" id="CHEBI:59789"/>
    </ligand>
</feature>